<dbReference type="EMBL" id="AZHC01000047">
    <property type="protein sequence ID" value="OAA34855.1"/>
    <property type="molecule type" value="Genomic_DNA"/>
</dbReference>
<proteinExistence type="predicted"/>
<organism evidence="1 2">
    <name type="scientific">Metarhizium rileyi (strain RCEF 4871)</name>
    <name type="common">Nomuraea rileyi</name>
    <dbReference type="NCBI Taxonomy" id="1649241"/>
    <lineage>
        <taxon>Eukaryota</taxon>
        <taxon>Fungi</taxon>
        <taxon>Dikarya</taxon>
        <taxon>Ascomycota</taxon>
        <taxon>Pezizomycotina</taxon>
        <taxon>Sordariomycetes</taxon>
        <taxon>Hypocreomycetidae</taxon>
        <taxon>Hypocreales</taxon>
        <taxon>Clavicipitaceae</taxon>
        <taxon>Metarhizium</taxon>
    </lineage>
</organism>
<dbReference type="Proteomes" id="UP000243498">
    <property type="component" value="Unassembled WGS sequence"/>
</dbReference>
<reference evidence="1 2" key="1">
    <citation type="journal article" date="2016" name="Genome Biol. Evol.">
        <title>Divergent and convergent evolution of fungal pathogenicity.</title>
        <authorList>
            <person name="Shang Y."/>
            <person name="Xiao G."/>
            <person name="Zheng P."/>
            <person name="Cen K."/>
            <person name="Zhan S."/>
            <person name="Wang C."/>
        </authorList>
    </citation>
    <scope>NUCLEOTIDE SEQUENCE [LARGE SCALE GENOMIC DNA]</scope>
    <source>
        <strain evidence="1 2">RCEF 4871</strain>
    </source>
</reference>
<keyword evidence="2" id="KW-1185">Reference proteome</keyword>
<evidence type="ECO:0000313" key="1">
    <source>
        <dbReference type="EMBL" id="OAA34855.1"/>
    </source>
</evidence>
<protein>
    <submittedName>
        <fullName evidence="1">Uncharacterized protein</fullName>
    </submittedName>
</protein>
<name>A0A166RXS9_METRR</name>
<dbReference type="AlphaFoldDB" id="A0A166RXS9"/>
<dbReference type="OMA" id="EDHYVRF"/>
<accession>A0A166RXS9</accession>
<gene>
    <name evidence="1" type="ORF">NOR_08241</name>
</gene>
<evidence type="ECO:0000313" key="2">
    <source>
        <dbReference type="Proteomes" id="UP000243498"/>
    </source>
</evidence>
<dbReference type="OrthoDB" id="4684492at2759"/>
<comment type="caution">
    <text evidence="1">The sequence shown here is derived from an EMBL/GenBank/DDBJ whole genome shotgun (WGS) entry which is preliminary data.</text>
</comment>
<sequence>MGFPSPSRTTVSNPPSLPMLNAQHERLILELLPFKDAAKFKEWLNGELVQGSWAEFWRDLVTKTRASCPEPDKSRTAEAAKNAINGRSVKFLVYHPDKTNWTVEDHHVRFIVTVIQDNMLKSMWSDSDWKKRAVEVCKAVFEVLCYLKASRYAVDVEAGGPPSYSR</sequence>